<keyword evidence="3 7" id="KW-0456">Lyase</keyword>
<dbReference type="GO" id="GO:0006635">
    <property type="term" value="P:fatty acid beta-oxidation"/>
    <property type="evidence" value="ECO:0007669"/>
    <property type="project" value="TreeGrafter"/>
</dbReference>
<evidence type="ECO:0000256" key="1">
    <source>
        <dbReference type="ARBA" id="ARBA00005254"/>
    </source>
</evidence>
<dbReference type="EC" id="4.2.1.17" evidence="2"/>
<comment type="catalytic activity">
    <reaction evidence="4">
        <text>a (3S)-3-hydroxyacyl-CoA = a (2E)-enoyl-CoA + H2O</text>
        <dbReference type="Rhea" id="RHEA:16105"/>
        <dbReference type="ChEBI" id="CHEBI:15377"/>
        <dbReference type="ChEBI" id="CHEBI:57318"/>
        <dbReference type="ChEBI" id="CHEBI:58856"/>
        <dbReference type="EC" id="4.2.1.17"/>
    </reaction>
</comment>
<dbReference type="AlphaFoldDB" id="A0A2I2KPX6"/>
<reference evidence="7 8" key="1">
    <citation type="submission" date="2017-06" db="EMBL/GenBank/DDBJ databases">
        <authorList>
            <person name="Kim H.J."/>
            <person name="Triplett B.A."/>
        </authorList>
    </citation>
    <scope>NUCLEOTIDE SEQUENCE [LARGE SCALE GENOMIC DNA]</scope>
    <source>
        <strain evidence="7">FRACA_ARgP5</strain>
    </source>
</reference>
<dbReference type="Pfam" id="PF00378">
    <property type="entry name" value="ECH_1"/>
    <property type="match status" value="1"/>
</dbReference>
<accession>A0A2I2KPX6</accession>
<feature type="region of interest" description="Disordered" evidence="6">
    <location>
        <begin position="1"/>
        <end position="22"/>
    </location>
</feature>
<dbReference type="CDD" id="cd06558">
    <property type="entry name" value="crotonase-like"/>
    <property type="match status" value="1"/>
</dbReference>
<dbReference type="SUPFAM" id="SSF52096">
    <property type="entry name" value="ClpP/crotonase"/>
    <property type="match status" value="1"/>
</dbReference>
<dbReference type="InterPro" id="IPR001753">
    <property type="entry name" value="Enoyl-CoA_hydra/iso"/>
</dbReference>
<dbReference type="Gene3D" id="1.10.12.10">
    <property type="entry name" value="Lyase 2-enoyl-coa Hydratase, Chain A, domain 2"/>
    <property type="match status" value="1"/>
</dbReference>
<keyword evidence="8" id="KW-1185">Reference proteome</keyword>
<evidence type="ECO:0000256" key="3">
    <source>
        <dbReference type="ARBA" id="ARBA00023239"/>
    </source>
</evidence>
<sequence length="285" mass="29438">MTMPTTPAVPTSPAATASAQPAGMNDAADQVVTWRTHAPGIQVVTMARPPANALGVPLLEGLHRAIDHAEAAGDIKVVVVTSALRGFFAAGADIKHLATIDAASFTAYGDLMRAVNDRFAAAPFLSIAAIDGLALGGGLELAMACTLRVAGPRAALGLPEVKIGLIPGAGGTQRLTRLVGRSHALDIMLTARRVPASEAQAIGLVDRFVDEDGGGERGALALAAELIGPSLPAQLAVVRTVDAAGDLPLAEGFRYEVEQEQELFETGEAAEGIRAFVDKRRPRFA</sequence>
<organism evidence="7 8">
    <name type="scientific">Frankia canadensis</name>
    <dbReference type="NCBI Taxonomy" id="1836972"/>
    <lineage>
        <taxon>Bacteria</taxon>
        <taxon>Bacillati</taxon>
        <taxon>Actinomycetota</taxon>
        <taxon>Actinomycetes</taxon>
        <taxon>Frankiales</taxon>
        <taxon>Frankiaceae</taxon>
        <taxon>Frankia</taxon>
    </lineage>
</organism>
<dbReference type="Gene3D" id="3.90.226.10">
    <property type="entry name" value="2-enoyl-CoA Hydratase, Chain A, domain 1"/>
    <property type="match status" value="1"/>
</dbReference>
<evidence type="ECO:0000313" key="7">
    <source>
        <dbReference type="EMBL" id="SNQ47712.1"/>
    </source>
</evidence>
<dbReference type="Proteomes" id="UP000234331">
    <property type="component" value="Unassembled WGS sequence"/>
</dbReference>
<dbReference type="InterPro" id="IPR014748">
    <property type="entry name" value="Enoyl-CoA_hydra_C"/>
</dbReference>
<name>A0A2I2KPX6_9ACTN</name>
<evidence type="ECO:0000256" key="2">
    <source>
        <dbReference type="ARBA" id="ARBA00012076"/>
    </source>
</evidence>
<evidence type="ECO:0000256" key="6">
    <source>
        <dbReference type="SAM" id="MobiDB-lite"/>
    </source>
</evidence>
<gene>
    <name evidence="7" type="ORF">FRACA_20108</name>
</gene>
<evidence type="ECO:0000256" key="5">
    <source>
        <dbReference type="ARBA" id="ARBA00023717"/>
    </source>
</evidence>
<dbReference type="PANTHER" id="PTHR11941">
    <property type="entry name" value="ENOYL-COA HYDRATASE-RELATED"/>
    <property type="match status" value="1"/>
</dbReference>
<dbReference type="InterPro" id="IPR029045">
    <property type="entry name" value="ClpP/crotonase-like_dom_sf"/>
</dbReference>
<dbReference type="FunFam" id="3.90.226.10:FF:000009">
    <property type="entry name" value="Carnitinyl-CoA dehydratase"/>
    <property type="match status" value="1"/>
</dbReference>
<evidence type="ECO:0000256" key="4">
    <source>
        <dbReference type="ARBA" id="ARBA00023709"/>
    </source>
</evidence>
<dbReference type="EMBL" id="FZMO01000112">
    <property type="protein sequence ID" value="SNQ47712.1"/>
    <property type="molecule type" value="Genomic_DNA"/>
</dbReference>
<proteinExistence type="inferred from homology"/>
<evidence type="ECO:0000313" key="8">
    <source>
        <dbReference type="Proteomes" id="UP000234331"/>
    </source>
</evidence>
<comment type="catalytic activity">
    <reaction evidence="5">
        <text>a 4-saturated-(3S)-3-hydroxyacyl-CoA = a (3E)-enoyl-CoA + H2O</text>
        <dbReference type="Rhea" id="RHEA:20724"/>
        <dbReference type="ChEBI" id="CHEBI:15377"/>
        <dbReference type="ChEBI" id="CHEBI:58521"/>
        <dbReference type="ChEBI" id="CHEBI:137480"/>
        <dbReference type="EC" id="4.2.1.17"/>
    </reaction>
</comment>
<dbReference type="PANTHER" id="PTHR11941:SF54">
    <property type="entry name" value="ENOYL-COA HYDRATASE, MITOCHONDRIAL"/>
    <property type="match status" value="1"/>
</dbReference>
<dbReference type="GO" id="GO:0018812">
    <property type="term" value="F:3-hydroxyacyl-CoA dehydratase activity"/>
    <property type="evidence" value="ECO:0007669"/>
    <property type="project" value="RHEA"/>
</dbReference>
<comment type="similarity">
    <text evidence="1">Belongs to the enoyl-CoA hydratase/isomerase family.</text>
</comment>
<protein>
    <recommendedName>
        <fullName evidence="2">enoyl-CoA hydratase</fullName>
        <ecNumber evidence="2">4.2.1.17</ecNumber>
    </recommendedName>
</protein>